<evidence type="ECO:0000313" key="1">
    <source>
        <dbReference type="EMBL" id="KOF65981.1"/>
    </source>
</evidence>
<proteinExistence type="predicted"/>
<gene>
    <name evidence="1" type="ORF">OCBIM_22013833mg</name>
</gene>
<protein>
    <submittedName>
        <fullName evidence="1">Uncharacterized protein</fullName>
    </submittedName>
</protein>
<organism evidence="1">
    <name type="scientific">Octopus bimaculoides</name>
    <name type="common">California two-spotted octopus</name>
    <dbReference type="NCBI Taxonomy" id="37653"/>
    <lineage>
        <taxon>Eukaryota</taxon>
        <taxon>Metazoa</taxon>
        <taxon>Spiralia</taxon>
        <taxon>Lophotrochozoa</taxon>
        <taxon>Mollusca</taxon>
        <taxon>Cephalopoda</taxon>
        <taxon>Coleoidea</taxon>
        <taxon>Octopodiformes</taxon>
        <taxon>Octopoda</taxon>
        <taxon>Incirrata</taxon>
        <taxon>Octopodidae</taxon>
        <taxon>Octopus</taxon>
    </lineage>
</organism>
<reference evidence="1" key="1">
    <citation type="submission" date="2015-07" db="EMBL/GenBank/DDBJ databases">
        <title>MeaNS - Measles Nucleotide Surveillance Program.</title>
        <authorList>
            <person name="Tran T."/>
            <person name="Druce J."/>
        </authorList>
    </citation>
    <scope>NUCLEOTIDE SEQUENCE</scope>
    <source>
        <strain evidence="1">UCB-OBI-ISO-001</strain>
        <tissue evidence="1">Gonad</tissue>
    </source>
</reference>
<sequence length="59" mass="7018">MTHNFFCFCYYLYLDSTSCARLYESRLLNIALKLYVCIYINTVEATLHIVTVLFDPKRN</sequence>
<name>A0A0L8FMP6_OCTBM</name>
<accession>A0A0L8FMP6</accession>
<dbReference type="EMBL" id="KQ428689">
    <property type="protein sequence ID" value="KOF65981.1"/>
    <property type="molecule type" value="Genomic_DNA"/>
</dbReference>
<dbReference type="AlphaFoldDB" id="A0A0L8FMP6"/>